<comment type="caution">
    <text evidence="1">The sequence shown here is derived from an EMBL/GenBank/DDBJ whole genome shotgun (WGS) entry which is preliminary data.</text>
</comment>
<gene>
    <name evidence="1" type="ORF">DFQ05_0318</name>
</gene>
<name>A0A4R1KUD1_9FLAO</name>
<dbReference type="AlphaFoldDB" id="A0A4R1KUD1"/>
<evidence type="ECO:0000313" key="1">
    <source>
        <dbReference type="EMBL" id="TCK68808.1"/>
    </source>
</evidence>
<organism evidence="1 2">
    <name type="scientific">Winogradskyella wandonensis</name>
    <dbReference type="NCBI Taxonomy" id="1442586"/>
    <lineage>
        <taxon>Bacteria</taxon>
        <taxon>Pseudomonadati</taxon>
        <taxon>Bacteroidota</taxon>
        <taxon>Flavobacteriia</taxon>
        <taxon>Flavobacteriales</taxon>
        <taxon>Flavobacteriaceae</taxon>
        <taxon>Winogradskyella</taxon>
    </lineage>
</organism>
<reference evidence="1 2" key="1">
    <citation type="journal article" date="2015" name="Stand. Genomic Sci.">
        <title>Genomic Encyclopedia of Bacterial and Archaeal Type Strains, Phase III: the genomes of soil and plant-associated and newly described type strains.</title>
        <authorList>
            <person name="Whitman W.B."/>
            <person name="Woyke T."/>
            <person name="Klenk H.P."/>
            <person name="Zhou Y."/>
            <person name="Lilburn T.G."/>
            <person name="Beck B.J."/>
            <person name="De Vos P."/>
            <person name="Vandamme P."/>
            <person name="Eisen J.A."/>
            <person name="Garrity G."/>
            <person name="Hugenholtz P."/>
            <person name="Kyrpides N.C."/>
        </authorList>
    </citation>
    <scope>NUCLEOTIDE SEQUENCE [LARGE SCALE GENOMIC DNA]</scope>
    <source>
        <strain evidence="1 2">CECT 8445</strain>
    </source>
</reference>
<protein>
    <submittedName>
        <fullName evidence="1">Uncharacterized protein</fullName>
    </submittedName>
</protein>
<keyword evidence="2" id="KW-1185">Reference proteome</keyword>
<dbReference type="Proteomes" id="UP000295714">
    <property type="component" value="Unassembled WGS sequence"/>
</dbReference>
<evidence type="ECO:0000313" key="2">
    <source>
        <dbReference type="Proteomes" id="UP000295714"/>
    </source>
</evidence>
<accession>A0A4R1KUD1</accession>
<dbReference type="EMBL" id="SMGI01000001">
    <property type="protein sequence ID" value="TCK68808.1"/>
    <property type="molecule type" value="Genomic_DNA"/>
</dbReference>
<sequence length="69" mass="7964">MLYPLFLHTKDVMITHQVSEATARGIIKDINAHYKLPKRPYVSLKCYCEYYMLDKADVVACLNAELRAS</sequence>
<proteinExistence type="predicted"/>